<evidence type="ECO:0000313" key="1">
    <source>
        <dbReference type="EMBL" id="SMF19431.1"/>
    </source>
</evidence>
<dbReference type="STRING" id="286727.SAMN02982917_0817"/>
<dbReference type="AlphaFoldDB" id="A0A1X7DQ83"/>
<gene>
    <name evidence="1" type="ORF">SAMN02982917_0817</name>
</gene>
<dbReference type="OrthoDB" id="7307100at2"/>
<dbReference type="RefSeq" id="WP_085082510.1">
    <property type="nucleotide sequence ID" value="NZ_FXAK01000001.1"/>
</dbReference>
<organism evidence="1 2">
    <name type="scientific">Azospirillum oryzae</name>
    <dbReference type="NCBI Taxonomy" id="286727"/>
    <lineage>
        <taxon>Bacteria</taxon>
        <taxon>Pseudomonadati</taxon>
        <taxon>Pseudomonadota</taxon>
        <taxon>Alphaproteobacteria</taxon>
        <taxon>Rhodospirillales</taxon>
        <taxon>Azospirillaceae</taxon>
        <taxon>Azospirillum</taxon>
    </lineage>
</organism>
<dbReference type="Proteomes" id="UP000192936">
    <property type="component" value="Unassembled WGS sequence"/>
</dbReference>
<sequence length="85" mass="9235">MTAAPDEGFARAEALLLEHRRLVVQARALLARTATRAERLAIADDLIALIDGLDVEKRALGARIHRGRVANAAMSAYGRAMATRR</sequence>
<reference evidence="1 2" key="1">
    <citation type="submission" date="2017-04" db="EMBL/GenBank/DDBJ databases">
        <authorList>
            <person name="Afonso C.L."/>
            <person name="Miller P.J."/>
            <person name="Scott M.A."/>
            <person name="Spackman E."/>
            <person name="Goraichik I."/>
            <person name="Dimitrov K.M."/>
            <person name="Suarez D.L."/>
            <person name="Swayne D.E."/>
        </authorList>
    </citation>
    <scope>NUCLEOTIDE SEQUENCE [LARGE SCALE GENOMIC DNA]</scope>
    <source>
        <strain evidence="1 2">A2P</strain>
    </source>
</reference>
<evidence type="ECO:0000313" key="2">
    <source>
        <dbReference type="Proteomes" id="UP000192936"/>
    </source>
</evidence>
<accession>A0A1X7DQ83</accession>
<name>A0A1X7DQ83_9PROT</name>
<evidence type="ECO:0008006" key="3">
    <source>
        <dbReference type="Google" id="ProtNLM"/>
    </source>
</evidence>
<protein>
    <recommendedName>
        <fullName evidence="3">Flagellar protein FliT</fullName>
    </recommendedName>
</protein>
<proteinExistence type="predicted"/>
<dbReference type="EMBL" id="FXAK01000001">
    <property type="protein sequence ID" value="SMF19431.1"/>
    <property type="molecule type" value="Genomic_DNA"/>
</dbReference>